<comment type="caution">
    <text evidence="4">The sequence shown here is derived from an EMBL/GenBank/DDBJ whole genome shotgun (WGS) entry which is preliminary data.</text>
</comment>
<dbReference type="OrthoDB" id="5982258at2759"/>
<accession>A0A443S1F4</accession>
<dbReference type="Pfam" id="PF00041">
    <property type="entry name" value="fn3"/>
    <property type="match status" value="3"/>
</dbReference>
<keyword evidence="1" id="KW-0677">Repeat</keyword>
<dbReference type="PRINTS" id="PR00014">
    <property type="entry name" value="FNTYPEIII"/>
</dbReference>
<dbReference type="InterPro" id="IPR036116">
    <property type="entry name" value="FN3_sf"/>
</dbReference>
<feature type="domain" description="Fibronectin type-III" evidence="3">
    <location>
        <begin position="103"/>
        <end position="197"/>
    </location>
</feature>
<dbReference type="InterPro" id="IPR007110">
    <property type="entry name" value="Ig-like_dom"/>
</dbReference>
<dbReference type="GO" id="GO:0009653">
    <property type="term" value="P:anatomical structure morphogenesis"/>
    <property type="evidence" value="ECO:0007669"/>
    <property type="project" value="UniProtKB-ARBA"/>
</dbReference>
<evidence type="ECO:0000259" key="2">
    <source>
        <dbReference type="PROSITE" id="PS50835"/>
    </source>
</evidence>
<feature type="domain" description="Fibronectin type-III" evidence="3">
    <location>
        <begin position="322"/>
        <end position="428"/>
    </location>
</feature>
<evidence type="ECO:0000256" key="1">
    <source>
        <dbReference type="ARBA" id="ARBA00022737"/>
    </source>
</evidence>
<dbReference type="PANTHER" id="PTHR13817:SF102">
    <property type="entry name" value="DOWN SYNDROME CELL ADHESION MOLECULE-LIKE PROTEIN DSCAM2"/>
    <property type="match status" value="1"/>
</dbReference>
<dbReference type="Gene3D" id="2.60.40.10">
    <property type="entry name" value="Immunoglobulins"/>
    <property type="match status" value="4"/>
</dbReference>
<dbReference type="FunFam" id="2.60.40.10:FF:000719">
    <property type="entry name" value="nephrin isoform X1"/>
    <property type="match status" value="1"/>
</dbReference>
<dbReference type="VEuPathDB" id="VectorBase:LDEU010739"/>
<dbReference type="PROSITE" id="PS50835">
    <property type="entry name" value="IG_LIKE"/>
    <property type="match status" value="1"/>
</dbReference>
<dbReference type="PROSITE" id="PS50853">
    <property type="entry name" value="FN3"/>
    <property type="match status" value="3"/>
</dbReference>
<proteinExistence type="predicted"/>
<dbReference type="Pfam" id="PF07679">
    <property type="entry name" value="I-set"/>
    <property type="match status" value="1"/>
</dbReference>
<name>A0A443S1F4_9ACAR</name>
<dbReference type="InterPro" id="IPR003961">
    <property type="entry name" value="FN3_dom"/>
</dbReference>
<dbReference type="STRING" id="299467.A0A443S1F4"/>
<dbReference type="SUPFAM" id="SSF49265">
    <property type="entry name" value="Fibronectin type III"/>
    <property type="match status" value="2"/>
</dbReference>
<dbReference type="PANTHER" id="PTHR13817">
    <property type="entry name" value="TITIN"/>
    <property type="match status" value="1"/>
</dbReference>
<dbReference type="SMART" id="SM00409">
    <property type="entry name" value="IG"/>
    <property type="match status" value="1"/>
</dbReference>
<keyword evidence="5" id="KW-1185">Reference proteome</keyword>
<dbReference type="InterPro" id="IPR013783">
    <property type="entry name" value="Ig-like_fold"/>
</dbReference>
<dbReference type="GO" id="GO:0030154">
    <property type="term" value="P:cell differentiation"/>
    <property type="evidence" value="ECO:0007669"/>
    <property type="project" value="UniProtKB-ARBA"/>
</dbReference>
<dbReference type="CDD" id="cd00063">
    <property type="entry name" value="FN3"/>
    <property type="match status" value="3"/>
</dbReference>
<dbReference type="EMBL" id="NCKV01012883">
    <property type="protein sequence ID" value="RWS21301.1"/>
    <property type="molecule type" value="Genomic_DNA"/>
</dbReference>
<dbReference type="SMART" id="SM00408">
    <property type="entry name" value="IGc2"/>
    <property type="match status" value="1"/>
</dbReference>
<dbReference type="FunFam" id="2.60.40.10:FF:000028">
    <property type="entry name" value="Neuronal cell adhesion molecule"/>
    <property type="match status" value="1"/>
</dbReference>
<feature type="domain" description="Ig-like" evidence="2">
    <location>
        <begin position="2"/>
        <end position="94"/>
    </location>
</feature>
<evidence type="ECO:0000313" key="4">
    <source>
        <dbReference type="EMBL" id="RWS21301.1"/>
    </source>
</evidence>
<gene>
    <name evidence="4" type="ORF">B4U80_03170</name>
</gene>
<dbReference type="SMART" id="SM00060">
    <property type="entry name" value="FN3"/>
    <property type="match status" value="3"/>
</dbReference>
<dbReference type="InterPro" id="IPR050964">
    <property type="entry name" value="Striated_Muscle_Regulatory"/>
</dbReference>
<dbReference type="InterPro" id="IPR013098">
    <property type="entry name" value="Ig_I-set"/>
</dbReference>
<reference evidence="4 5" key="1">
    <citation type="journal article" date="2018" name="Gigascience">
        <title>Genomes of trombidid mites reveal novel predicted allergens and laterally-transferred genes associated with secondary metabolism.</title>
        <authorList>
            <person name="Dong X."/>
            <person name="Chaisiri K."/>
            <person name="Xia D."/>
            <person name="Armstrong S.D."/>
            <person name="Fang Y."/>
            <person name="Donnelly M.J."/>
            <person name="Kadowaki T."/>
            <person name="McGarry J.W."/>
            <person name="Darby A.C."/>
            <person name="Makepeace B.L."/>
        </authorList>
    </citation>
    <scope>NUCLEOTIDE SEQUENCE [LARGE SCALE GENOMIC DNA]</scope>
    <source>
        <strain evidence="4">UoL-UT</strain>
    </source>
</reference>
<dbReference type="Proteomes" id="UP000288716">
    <property type="component" value="Unassembled WGS sequence"/>
</dbReference>
<sequence>PPKFEEKHKTIHAKRGENAKLPCDAIGDKPLTVSWTKDGKPLTKRGAEDYEIIDHVTERGMISELIIGSVRRSDNAEYKCVAENEFGNDERKIILVVIEIPSPPTNLKVKESWTRSASISWSPPFDGHSRITQYTLQYSIHKSPARKLHKITTTNIQTTALINDLKPGQSYEVSVNAENEVGIGENSEPVIFTTNKEGSFVVSGYKLKASIMTEPSAPPMDITVKPAGPTSVKVSWKAPPKDQWNGELEGYYIGYKAVGSNQPFSFRSEVATPNKDFSHKYEFFLTNLMKATSYDIVLKAFNSAGSGPQSHEMRVKTLDGDLPSAPNAFVVSSTKTSVTLSWNAQENQSGRAPVIGYIIHYQLETDDWRQIPVPMNSMNSDGSSKSSTYTFVVDGLNSGVRYNLFVTATNKHGEGDPSAIVVATTSGG</sequence>
<dbReference type="InterPro" id="IPR003598">
    <property type="entry name" value="Ig_sub2"/>
</dbReference>
<evidence type="ECO:0000259" key="3">
    <source>
        <dbReference type="PROSITE" id="PS50853"/>
    </source>
</evidence>
<dbReference type="SUPFAM" id="SSF48726">
    <property type="entry name" value="Immunoglobulin"/>
    <property type="match status" value="1"/>
</dbReference>
<dbReference type="AlphaFoldDB" id="A0A443S1F4"/>
<organism evidence="4 5">
    <name type="scientific">Leptotrombidium deliense</name>
    <dbReference type="NCBI Taxonomy" id="299467"/>
    <lineage>
        <taxon>Eukaryota</taxon>
        <taxon>Metazoa</taxon>
        <taxon>Ecdysozoa</taxon>
        <taxon>Arthropoda</taxon>
        <taxon>Chelicerata</taxon>
        <taxon>Arachnida</taxon>
        <taxon>Acari</taxon>
        <taxon>Acariformes</taxon>
        <taxon>Trombidiformes</taxon>
        <taxon>Prostigmata</taxon>
        <taxon>Anystina</taxon>
        <taxon>Parasitengona</taxon>
        <taxon>Trombiculoidea</taxon>
        <taxon>Trombiculidae</taxon>
        <taxon>Leptotrombidium</taxon>
    </lineage>
</organism>
<protein>
    <submittedName>
        <fullName evidence="4">Down syndrome cell adhesion molecule-like protein 1</fullName>
    </submittedName>
</protein>
<dbReference type="InterPro" id="IPR036179">
    <property type="entry name" value="Ig-like_dom_sf"/>
</dbReference>
<feature type="non-terminal residue" evidence="4">
    <location>
        <position position="1"/>
    </location>
</feature>
<evidence type="ECO:0000313" key="5">
    <source>
        <dbReference type="Proteomes" id="UP000288716"/>
    </source>
</evidence>
<feature type="domain" description="Fibronectin type-III" evidence="3">
    <location>
        <begin position="218"/>
        <end position="320"/>
    </location>
</feature>
<dbReference type="InterPro" id="IPR003599">
    <property type="entry name" value="Ig_sub"/>
</dbReference>